<organism evidence="1 2">
    <name type="scientific">Paractinoplanes bogorensis</name>
    <dbReference type="NCBI Taxonomy" id="1610840"/>
    <lineage>
        <taxon>Bacteria</taxon>
        <taxon>Bacillati</taxon>
        <taxon>Actinomycetota</taxon>
        <taxon>Actinomycetes</taxon>
        <taxon>Micromonosporales</taxon>
        <taxon>Micromonosporaceae</taxon>
        <taxon>Paractinoplanes</taxon>
    </lineage>
</organism>
<keyword evidence="2" id="KW-1185">Reference proteome</keyword>
<evidence type="ECO:0000313" key="1">
    <source>
        <dbReference type="EMBL" id="MBU2670311.1"/>
    </source>
</evidence>
<evidence type="ECO:0008006" key="3">
    <source>
        <dbReference type="Google" id="ProtNLM"/>
    </source>
</evidence>
<accession>A0ABS5Z4K8</accession>
<dbReference type="InterPro" id="IPR026337">
    <property type="entry name" value="AKG_HExxH"/>
</dbReference>
<protein>
    <recommendedName>
        <fullName evidence="3">HEXXH motif domain-containing protein</fullName>
    </recommendedName>
</protein>
<dbReference type="EMBL" id="JAHKKG010000019">
    <property type="protein sequence ID" value="MBU2670311.1"/>
    <property type="molecule type" value="Genomic_DNA"/>
</dbReference>
<proteinExistence type="predicted"/>
<gene>
    <name evidence="1" type="ORF">KOI35_43095</name>
</gene>
<dbReference type="RefSeq" id="WP_215795534.1">
    <property type="nucleotide sequence ID" value="NZ_JAHKKG010000019.1"/>
</dbReference>
<name>A0ABS5Z4K8_9ACTN</name>
<dbReference type="NCBIfam" id="TIGR04267">
    <property type="entry name" value="mod_HExxH"/>
    <property type="match status" value="1"/>
</dbReference>
<comment type="caution">
    <text evidence="1">The sequence shown here is derived from an EMBL/GenBank/DDBJ whole genome shotgun (WGS) entry which is preliminary data.</text>
</comment>
<evidence type="ECO:0000313" key="2">
    <source>
        <dbReference type="Proteomes" id="UP001519654"/>
    </source>
</evidence>
<dbReference type="Proteomes" id="UP001519654">
    <property type="component" value="Unassembled WGS sequence"/>
</dbReference>
<reference evidence="1 2" key="1">
    <citation type="submission" date="2021-06" db="EMBL/GenBank/DDBJ databases">
        <title>Actinoplanes lichenicola sp. nov., and Actinoplanes ovalisporus sp. nov., isolated from lichen in Thailand.</title>
        <authorList>
            <person name="Saeng-In P."/>
            <person name="Kanchanasin P."/>
            <person name="Yuki M."/>
            <person name="Kudo T."/>
            <person name="Ohkuma M."/>
            <person name="Phongsopitanun W."/>
            <person name="Tanasupawat S."/>
        </authorList>
    </citation>
    <scope>NUCLEOTIDE SEQUENCE [LARGE SCALE GENOMIC DNA]</scope>
    <source>
        <strain evidence="1 2">NBRC 110975</strain>
    </source>
</reference>
<sequence>MTENETAAEQRARMQLPGSAFAELAHGNGSPAVVRTLWDGQWNRRLVMLLAFRRAVTQDPGLFGPLPPVDTAWHALEDAQVSAPAEVAALIMHPQVGNWLAYALRRQLGGAASPAPLHTDFGQFNTLALAAAAAARQPFTTVVPLRDGRVMVPRLGMAHFSRGTGYDVAEAGTAGGRIWFSHGDQRIDVPDDGGEADGWWPLPQVSVGTGPELIVWLDRLDPMRDLADPVDPAPLSPAELGRWTELLDDAWTILTRDHAELAASLAAGVTSLVPLPVGDGWDTRSASTGEAFGAVMCSPPPDAETLAVSLVHEFMHIKLGGLMHLVPLTTPAGNPSLYAPWRDDPRPPGGLLQGVYAFLGITAFWRERKRSGRRLHHFEYAYARMQTTEALATARQAGGLTDQGVRFIDGLLEELASWQHDEVDGEAAALARLVADGHRAGWRIRHCRPEAEDIEALARLWSDGAPAAIVRPSTVLPDPEMRYWSAGRLGLARRRLIAPDHFHDVRAEDWAAGLTDADLALFLGERDTAAKGFADRLIDDPEDVDAWTGLGLALKPGRAARALHERPEIVLAVHRRLLAGPGENPAPRELAEWVGRALPD</sequence>